<dbReference type="NCBIfam" id="TIGR02532">
    <property type="entry name" value="IV_pilin_GFxxxE"/>
    <property type="match status" value="1"/>
</dbReference>
<proteinExistence type="predicted"/>
<reference evidence="7 8" key="1">
    <citation type="journal article" date="2015" name="Nature">
        <title>rRNA introns, odd ribosomes, and small enigmatic genomes across a large radiation of phyla.</title>
        <authorList>
            <person name="Brown C.T."/>
            <person name="Hug L.A."/>
            <person name="Thomas B.C."/>
            <person name="Sharon I."/>
            <person name="Castelle C.J."/>
            <person name="Singh A."/>
            <person name="Wilkins M.J."/>
            <person name="Williams K.H."/>
            <person name="Banfield J.F."/>
        </authorList>
    </citation>
    <scope>NUCLEOTIDE SEQUENCE [LARGE SCALE GENOMIC DNA]</scope>
</reference>
<evidence type="ECO:0000256" key="4">
    <source>
        <dbReference type="ARBA" id="ARBA00022989"/>
    </source>
</evidence>
<evidence type="ECO:0008006" key="9">
    <source>
        <dbReference type="Google" id="ProtNLM"/>
    </source>
</evidence>
<dbReference type="AlphaFoldDB" id="A0A0G1TAC0"/>
<keyword evidence="3 6" id="KW-0812">Transmembrane</keyword>
<dbReference type="EMBL" id="LCNH01000007">
    <property type="protein sequence ID" value="KKU51128.1"/>
    <property type="molecule type" value="Genomic_DNA"/>
</dbReference>
<dbReference type="PROSITE" id="PS00409">
    <property type="entry name" value="PROKAR_NTER_METHYL"/>
    <property type="match status" value="1"/>
</dbReference>
<dbReference type="PANTHER" id="PTHR30093">
    <property type="entry name" value="GENERAL SECRETION PATHWAY PROTEIN G"/>
    <property type="match status" value="1"/>
</dbReference>
<feature type="transmembrane region" description="Helical" evidence="6">
    <location>
        <begin position="6"/>
        <end position="30"/>
    </location>
</feature>
<dbReference type="SUPFAM" id="SSF54523">
    <property type="entry name" value="Pili subunits"/>
    <property type="match status" value="1"/>
</dbReference>
<evidence type="ECO:0000256" key="1">
    <source>
        <dbReference type="ARBA" id="ARBA00004167"/>
    </source>
</evidence>
<keyword evidence="5 6" id="KW-0472">Membrane</keyword>
<name>A0A0G1TAC0_UNCKA</name>
<dbReference type="PANTHER" id="PTHR30093:SF44">
    <property type="entry name" value="TYPE II SECRETION SYSTEM CORE PROTEIN G"/>
    <property type="match status" value="1"/>
</dbReference>
<accession>A0A0G1TAC0</accession>
<protein>
    <recommendedName>
        <fullName evidence="9">General secretion pathway protein G</fullName>
    </recommendedName>
</protein>
<comment type="caution">
    <text evidence="7">The sequence shown here is derived from an EMBL/GenBank/DDBJ whole genome shotgun (WGS) entry which is preliminary data.</text>
</comment>
<dbReference type="Pfam" id="PF07963">
    <property type="entry name" value="N_methyl"/>
    <property type="match status" value="1"/>
</dbReference>
<evidence type="ECO:0000313" key="7">
    <source>
        <dbReference type="EMBL" id="KKU51128.1"/>
    </source>
</evidence>
<comment type="subcellular location">
    <subcellularLocation>
        <location evidence="1">Membrane</location>
        <topology evidence="1">Single-pass membrane protein</topology>
    </subcellularLocation>
</comment>
<dbReference type="Proteomes" id="UP000034873">
    <property type="component" value="Unassembled WGS sequence"/>
</dbReference>
<sequence length="168" mass="18073">MRKNTGFTLIELLVVVAVIGVLSGILLAIINPRGFRAKARDGQRVADLKKIQTGLELYFADNRLYPPSGWVRITGSDAVSALLSPAYINIVPIDPVQSGSSNDACSNPTEYRYNYKTDGVGTKYILTAITEVETSNNGFECNVLNNWGALGCGGSYATSDVCYGVENP</sequence>
<dbReference type="InterPro" id="IPR045584">
    <property type="entry name" value="Pilin-like"/>
</dbReference>
<keyword evidence="4 6" id="KW-1133">Transmembrane helix</keyword>
<keyword evidence="2" id="KW-0488">Methylation</keyword>
<evidence type="ECO:0000256" key="2">
    <source>
        <dbReference type="ARBA" id="ARBA00022481"/>
    </source>
</evidence>
<evidence type="ECO:0000256" key="3">
    <source>
        <dbReference type="ARBA" id="ARBA00022692"/>
    </source>
</evidence>
<dbReference type="STRING" id="1619122.UX73_C0007G0020"/>
<dbReference type="GO" id="GO:0016020">
    <property type="term" value="C:membrane"/>
    <property type="evidence" value="ECO:0007669"/>
    <property type="project" value="UniProtKB-SubCell"/>
</dbReference>
<evidence type="ECO:0000313" key="8">
    <source>
        <dbReference type="Proteomes" id="UP000034873"/>
    </source>
</evidence>
<evidence type="ECO:0000256" key="5">
    <source>
        <dbReference type="ARBA" id="ARBA00023136"/>
    </source>
</evidence>
<dbReference type="Gene3D" id="3.30.700.10">
    <property type="entry name" value="Glycoprotein, Type 4 Pilin"/>
    <property type="match status" value="1"/>
</dbReference>
<gene>
    <name evidence="7" type="ORF">UX73_C0007G0020</name>
</gene>
<dbReference type="InterPro" id="IPR012902">
    <property type="entry name" value="N_methyl_site"/>
</dbReference>
<organism evidence="7 8">
    <name type="scientific">candidate division WWE3 bacterium GW2011_GWC1_47_10</name>
    <dbReference type="NCBI Taxonomy" id="1619122"/>
    <lineage>
        <taxon>Bacteria</taxon>
        <taxon>Katanobacteria</taxon>
    </lineage>
</organism>
<evidence type="ECO:0000256" key="6">
    <source>
        <dbReference type="SAM" id="Phobius"/>
    </source>
</evidence>